<proteinExistence type="predicted"/>
<organism evidence="1 2">
    <name type="scientific">Sphaerisporangium rhizosphaerae</name>
    <dbReference type="NCBI Taxonomy" id="2269375"/>
    <lineage>
        <taxon>Bacteria</taxon>
        <taxon>Bacillati</taxon>
        <taxon>Actinomycetota</taxon>
        <taxon>Actinomycetes</taxon>
        <taxon>Streptosporangiales</taxon>
        <taxon>Streptosporangiaceae</taxon>
        <taxon>Sphaerisporangium</taxon>
    </lineage>
</organism>
<reference evidence="2" key="1">
    <citation type="journal article" date="2019" name="Int. J. Syst. Evol. Microbiol.">
        <title>The Global Catalogue of Microorganisms (GCM) 10K type strain sequencing project: providing services to taxonomists for standard genome sequencing and annotation.</title>
        <authorList>
            <consortium name="The Broad Institute Genomics Platform"/>
            <consortium name="The Broad Institute Genome Sequencing Center for Infectious Disease"/>
            <person name="Wu L."/>
            <person name="Ma J."/>
        </authorList>
    </citation>
    <scope>NUCLEOTIDE SEQUENCE [LARGE SCALE GENOMIC DNA]</scope>
    <source>
        <strain evidence="2">CECT 7649</strain>
    </source>
</reference>
<dbReference type="RefSeq" id="WP_380826233.1">
    <property type="nucleotide sequence ID" value="NZ_JBHTCG010000006.1"/>
</dbReference>
<name>A0ABW2P6T6_9ACTN</name>
<protein>
    <recommendedName>
        <fullName evidence="3">Knr4/Smi1-like domain-containing protein</fullName>
    </recommendedName>
</protein>
<evidence type="ECO:0000313" key="2">
    <source>
        <dbReference type="Proteomes" id="UP001596496"/>
    </source>
</evidence>
<evidence type="ECO:0008006" key="3">
    <source>
        <dbReference type="Google" id="ProtNLM"/>
    </source>
</evidence>
<dbReference type="Proteomes" id="UP001596496">
    <property type="component" value="Unassembled WGS sequence"/>
</dbReference>
<dbReference type="EMBL" id="JBHTCG010000006">
    <property type="protein sequence ID" value="MFC7382876.1"/>
    <property type="molecule type" value="Genomic_DNA"/>
</dbReference>
<keyword evidence="2" id="KW-1185">Reference proteome</keyword>
<accession>A0ABW2P6T6</accession>
<sequence length="382" mass="39434">MRQLITRGVVRRALAVAAAGAALAMAAYALRILTRRPTAPHPLTPRRDAFPAPRPGALCEPALARRPGALAGPVPRPGAPRALRAGVPLVPLDERGPERTVVRRRGRRVAPVAVLCLAVVTAALLGARAIRDTPAPAAATAPSQLASQPAPSLGAVAGTASPEVIASPEVTAGPATPVGGTCPPEGHRVLARPLDPRVRAAVDRQWRRVERWLRANAPVTYAALRPAARARAIAVAEAQTGLRFPAGLRASLLRHDGSSAGGAVLPGLRDLGVREIRDTWRALCAGRGPADWPAGRWDGRSIPFAVPAPGVAGASAVIVPGRGDVGRPSAEGVTRDPRNGWTSSYALLRATAGALEAGRPVRGLRPVVSGGRLRWAPSGSSS</sequence>
<evidence type="ECO:0000313" key="1">
    <source>
        <dbReference type="EMBL" id="MFC7382876.1"/>
    </source>
</evidence>
<comment type="caution">
    <text evidence="1">The sequence shown here is derived from an EMBL/GenBank/DDBJ whole genome shotgun (WGS) entry which is preliminary data.</text>
</comment>
<gene>
    <name evidence="1" type="ORF">ACFQSB_11720</name>
</gene>